<sequence>MSEFKREERFIVIKRKHLSAESRFHESLEQELRVWLDKHLIPTSECVVVESDWPEYETVWSMIAARVEGRPTPYQVIEQQVAALRQHKNDYMEAAEETRRALETEAQALREEVARSNRITIAMALDIAAVGEVLGIPAEEQEGGTGELIDLIRELQEEVAALRARVVVVPGRITHTGVPYAPGWNACLDELARLNGKAVSEGLLRRLAVHKPGYDDDHYAAVEELRDLLDERKESGDVLVRE</sequence>
<dbReference type="Proteomes" id="UP000501063">
    <property type="component" value="Chromosome"/>
</dbReference>
<protein>
    <submittedName>
        <fullName evidence="2">Uncharacterized protein</fullName>
    </submittedName>
</protein>
<reference evidence="2 3" key="1">
    <citation type="submission" date="2020-02" db="EMBL/GenBank/DDBJ databases">
        <title>Integrative conjugative elements (ICEs) and plasmids drive adaptation of Pseudomonas nitroreducens strain HBP1 to wastewater environment.</title>
        <authorList>
            <person name="Sentchilo V."/>
            <person name="Carraro N."/>
            <person name="Bertelli C."/>
            <person name="van der Meer J.R."/>
        </authorList>
    </citation>
    <scope>NUCLEOTIDE SEQUENCE [LARGE SCALE GENOMIC DNA]</scope>
    <source>
        <strain evidence="2 3">HBP1</strain>
    </source>
</reference>
<organism evidence="2 3">
    <name type="scientific">Pseudomonas nitroreducens</name>
    <dbReference type="NCBI Taxonomy" id="46680"/>
    <lineage>
        <taxon>Bacteria</taxon>
        <taxon>Pseudomonadati</taxon>
        <taxon>Pseudomonadota</taxon>
        <taxon>Gammaproteobacteria</taxon>
        <taxon>Pseudomonadales</taxon>
        <taxon>Pseudomonadaceae</taxon>
        <taxon>Pseudomonas</taxon>
    </lineage>
</organism>
<feature type="coiled-coil region" evidence="1">
    <location>
        <begin position="77"/>
        <end position="119"/>
    </location>
</feature>
<proteinExistence type="predicted"/>
<dbReference type="AlphaFoldDB" id="A0A6G6IV28"/>
<accession>A0A6G6IV28</accession>
<gene>
    <name evidence="2" type="ORF">G5B91_12050</name>
</gene>
<name>A0A6G6IV28_PSENT</name>
<evidence type="ECO:0000313" key="2">
    <source>
        <dbReference type="EMBL" id="QIE86958.1"/>
    </source>
</evidence>
<keyword evidence="1" id="KW-0175">Coiled coil</keyword>
<dbReference type="RefSeq" id="WP_024767482.1">
    <property type="nucleotide sequence ID" value="NZ_CP049140.1"/>
</dbReference>
<evidence type="ECO:0000256" key="1">
    <source>
        <dbReference type="SAM" id="Coils"/>
    </source>
</evidence>
<dbReference type="EMBL" id="CP049140">
    <property type="protein sequence ID" value="QIE86958.1"/>
    <property type="molecule type" value="Genomic_DNA"/>
</dbReference>
<evidence type="ECO:0000313" key="3">
    <source>
        <dbReference type="Proteomes" id="UP000501063"/>
    </source>
</evidence>
<dbReference type="KEGG" id="pnt:G5B91_12050"/>